<dbReference type="PANTHER" id="PTHR22726">
    <property type="entry name" value="METALLOENDOPEPTIDASE OMA1"/>
    <property type="match status" value="1"/>
</dbReference>
<dbReference type="CDD" id="cd07324">
    <property type="entry name" value="M48C_Oma1-like"/>
    <property type="match status" value="1"/>
</dbReference>
<evidence type="ECO:0000256" key="3">
    <source>
        <dbReference type="ARBA" id="ARBA00022723"/>
    </source>
</evidence>
<dbReference type="InterPro" id="IPR001915">
    <property type="entry name" value="Peptidase_M48"/>
</dbReference>
<keyword evidence="4" id="KW-0378">Hydrolase</keyword>
<dbReference type="InterPro" id="IPR011990">
    <property type="entry name" value="TPR-like_helical_dom_sf"/>
</dbReference>
<dbReference type="GO" id="GO:0016020">
    <property type="term" value="C:membrane"/>
    <property type="evidence" value="ECO:0007669"/>
    <property type="project" value="TreeGrafter"/>
</dbReference>
<comment type="cofactor">
    <cofactor evidence="1">
        <name>Zn(2+)</name>
        <dbReference type="ChEBI" id="CHEBI:29105"/>
    </cofactor>
</comment>
<keyword evidence="3" id="KW-0479">Metal-binding</keyword>
<keyword evidence="6" id="KW-0482">Metalloprotease</keyword>
<dbReference type="GO" id="GO:0004222">
    <property type="term" value="F:metalloendopeptidase activity"/>
    <property type="evidence" value="ECO:0007669"/>
    <property type="project" value="InterPro"/>
</dbReference>
<evidence type="ECO:0000256" key="2">
    <source>
        <dbReference type="ARBA" id="ARBA00022670"/>
    </source>
</evidence>
<organism evidence="8 9">
    <name type="scientific">Rhodoplanes roseus</name>
    <dbReference type="NCBI Taxonomy" id="29409"/>
    <lineage>
        <taxon>Bacteria</taxon>
        <taxon>Pseudomonadati</taxon>
        <taxon>Pseudomonadota</taxon>
        <taxon>Alphaproteobacteria</taxon>
        <taxon>Hyphomicrobiales</taxon>
        <taxon>Nitrobacteraceae</taxon>
        <taxon>Rhodoplanes</taxon>
    </lineage>
</organism>
<dbReference type="SUPFAM" id="SSF48452">
    <property type="entry name" value="TPR-like"/>
    <property type="match status" value="1"/>
</dbReference>
<accession>A0A327KP49</accession>
<evidence type="ECO:0000256" key="4">
    <source>
        <dbReference type="ARBA" id="ARBA00022801"/>
    </source>
</evidence>
<name>A0A327KP49_9BRAD</name>
<dbReference type="GO" id="GO:0051603">
    <property type="term" value="P:proteolysis involved in protein catabolic process"/>
    <property type="evidence" value="ECO:0007669"/>
    <property type="project" value="TreeGrafter"/>
</dbReference>
<evidence type="ECO:0000313" key="8">
    <source>
        <dbReference type="EMBL" id="RAI39774.1"/>
    </source>
</evidence>
<dbReference type="EMBL" id="NPEX01000268">
    <property type="protein sequence ID" value="RAI39774.1"/>
    <property type="molecule type" value="Genomic_DNA"/>
</dbReference>
<dbReference type="InterPro" id="IPR051156">
    <property type="entry name" value="Mito/Outer_Membr_Metalloprot"/>
</dbReference>
<dbReference type="Pfam" id="PF13432">
    <property type="entry name" value="TPR_16"/>
    <property type="match status" value="1"/>
</dbReference>
<reference evidence="8 9" key="1">
    <citation type="submission" date="2017-07" db="EMBL/GenBank/DDBJ databases">
        <title>Draft Genome Sequences of Select Purple Nonsulfur Bacteria.</title>
        <authorList>
            <person name="Lasarre B."/>
            <person name="Mckinlay J.B."/>
        </authorList>
    </citation>
    <scope>NUCLEOTIDE SEQUENCE [LARGE SCALE GENOMIC DNA]</scope>
    <source>
        <strain evidence="8 9">DSM 5909</strain>
    </source>
</reference>
<keyword evidence="5" id="KW-0862">Zinc</keyword>
<gene>
    <name evidence="8" type="ORF">CH341_25170</name>
</gene>
<evidence type="ECO:0000256" key="5">
    <source>
        <dbReference type="ARBA" id="ARBA00022833"/>
    </source>
</evidence>
<dbReference type="Gene3D" id="1.25.40.10">
    <property type="entry name" value="Tetratricopeptide repeat domain"/>
    <property type="match status" value="1"/>
</dbReference>
<proteinExistence type="predicted"/>
<evidence type="ECO:0000313" key="9">
    <source>
        <dbReference type="Proteomes" id="UP000249130"/>
    </source>
</evidence>
<evidence type="ECO:0000259" key="7">
    <source>
        <dbReference type="Pfam" id="PF01435"/>
    </source>
</evidence>
<comment type="caution">
    <text evidence="8">The sequence shown here is derived from an EMBL/GenBank/DDBJ whole genome shotgun (WGS) entry which is preliminary data.</text>
</comment>
<keyword evidence="9" id="KW-1185">Reference proteome</keyword>
<dbReference type="Pfam" id="PF01435">
    <property type="entry name" value="Peptidase_M48"/>
    <property type="match status" value="1"/>
</dbReference>
<evidence type="ECO:0000256" key="1">
    <source>
        <dbReference type="ARBA" id="ARBA00001947"/>
    </source>
</evidence>
<sequence length="469" mass="50772">MSAANDPVKRRLVLRAPRAVAVAVACAVTVATVPTPAAAQRMPLIRDAEIEQLLRDYTRPILGAARLTQQNVKVTIINDRGFNAFVMDGRRIFVNAGALMESQTPNQIIGVLAHETGHIAGGHLAKLRTELANASTMAIIGILLGLGAAVAGARSNSVGGNPAAVAMAAPTSMIQRSLLAYQRQHEEQADRSGVKFLTETGQSARGMYETFKRFADQQLFAAQGADPYMMSHPMPRERIAALSEMSRTQFYDKKDSPELQLRHDMMRAKLSGFMDQPGVVARRYPPADQSLPARYARAISTYKHGDLRQAIAQIDALIQTQPNNPYFYELKGQVLLEAGRPAEAVPPLRRAVAGAPNPLLIQVMLSQALIETNDPKGADDAIKYLRQALLLDPDIADGYTQLAKAYGRKGDLPQADLAAAQAALARGDNRTARLLAIRAKERLPVGSPGWVKADDIASFRPNGAPVQRP</sequence>
<protein>
    <submittedName>
        <fullName evidence="8">Peptidase</fullName>
    </submittedName>
</protein>
<evidence type="ECO:0000256" key="6">
    <source>
        <dbReference type="ARBA" id="ARBA00023049"/>
    </source>
</evidence>
<dbReference type="AlphaFoldDB" id="A0A327KP49"/>
<dbReference type="Gene3D" id="3.30.2010.10">
    <property type="entry name" value="Metalloproteases ('zincins'), catalytic domain"/>
    <property type="match status" value="1"/>
</dbReference>
<dbReference type="InterPro" id="IPR006311">
    <property type="entry name" value="TAT_signal"/>
</dbReference>
<keyword evidence="2" id="KW-0645">Protease</keyword>
<dbReference type="Proteomes" id="UP000249130">
    <property type="component" value="Unassembled WGS sequence"/>
</dbReference>
<dbReference type="RefSeq" id="WP_111421753.1">
    <property type="nucleotide sequence ID" value="NZ_NPEX01000268.1"/>
</dbReference>
<feature type="domain" description="Peptidase M48" evidence="7">
    <location>
        <begin position="63"/>
        <end position="245"/>
    </location>
</feature>
<dbReference type="GO" id="GO:0046872">
    <property type="term" value="F:metal ion binding"/>
    <property type="evidence" value="ECO:0007669"/>
    <property type="project" value="UniProtKB-KW"/>
</dbReference>
<dbReference type="OrthoDB" id="9814887at2"/>
<dbReference type="PANTHER" id="PTHR22726:SF1">
    <property type="entry name" value="METALLOENDOPEPTIDASE OMA1, MITOCHONDRIAL"/>
    <property type="match status" value="1"/>
</dbReference>
<dbReference type="PROSITE" id="PS51318">
    <property type="entry name" value="TAT"/>
    <property type="match status" value="1"/>
</dbReference>